<evidence type="ECO:0000256" key="3">
    <source>
        <dbReference type="ARBA" id="ARBA00023002"/>
    </source>
</evidence>
<dbReference type="AlphaFoldDB" id="A0A849HB99"/>
<gene>
    <name evidence="9" type="ORF">HJG52_13440</name>
</gene>
<feature type="transmembrane region" description="Helical" evidence="7">
    <location>
        <begin position="12"/>
        <end position="31"/>
    </location>
</feature>
<evidence type="ECO:0000259" key="8">
    <source>
        <dbReference type="PROSITE" id="PS51352"/>
    </source>
</evidence>
<comment type="similarity">
    <text evidence="1">Belongs to the thioredoxin family. DsbA subfamily.</text>
</comment>
<keyword evidence="5" id="KW-0676">Redox-active center</keyword>
<organism evidence="9 10">
    <name type="scientific">Knoellia koreensis</name>
    <dbReference type="NCBI Taxonomy" id="2730921"/>
    <lineage>
        <taxon>Bacteria</taxon>
        <taxon>Bacillati</taxon>
        <taxon>Actinomycetota</taxon>
        <taxon>Actinomycetes</taxon>
        <taxon>Micrococcales</taxon>
        <taxon>Intrasporangiaceae</taxon>
        <taxon>Knoellia</taxon>
    </lineage>
</organism>
<accession>A0A849HB99</accession>
<dbReference type="Gene3D" id="3.40.30.10">
    <property type="entry name" value="Glutaredoxin"/>
    <property type="match status" value="1"/>
</dbReference>
<keyword evidence="7" id="KW-0472">Membrane</keyword>
<dbReference type="PANTHER" id="PTHR13887:SF14">
    <property type="entry name" value="DISULFIDE BOND FORMATION PROTEIN D"/>
    <property type="match status" value="1"/>
</dbReference>
<evidence type="ECO:0000256" key="1">
    <source>
        <dbReference type="ARBA" id="ARBA00005791"/>
    </source>
</evidence>
<dbReference type="SUPFAM" id="SSF52833">
    <property type="entry name" value="Thioredoxin-like"/>
    <property type="match status" value="1"/>
</dbReference>
<evidence type="ECO:0000256" key="2">
    <source>
        <dbReference type="ARBA" id="ARBA00022729"/>
    </source>
</evidence>
<evidence type="ECO:0000256" key="5">
    <source>
        <dbReference type="ARBA" id="ARBA00023284"/>
    </source>
</evidence>
<dbReference type="Pfam" id="PF13462">
    <property type="entry name" value="Thioredoxin_4"/>
    <property type="match status" value="1"/>
</dbReference>
<evidence type="ECO:0000256" key="4">
    <source>
        <dbReference type="ARBA" id="ARBA00023157"/>
    </source>
</evidence>
<sequence>MVASTSPRSSPVVPVVIAVVAVLLAAVAFIASRPNETARSSSATASGGQSPSAPAASENDPLVRLARRTPNDPLAMGKVDAPVVMISYSEFQCPFCGKFARDTQPTLVKKYVDSGVLRIEWRDFPYLGQESMTAALAGRAAAKQGGFWAFHDALYHNQQPVNAGKLTPQYLGSVADKAGLDGAKLVTDMKRPELTEAVNADAREGQSIGVTGTPAFIINGQPIIGAQPTEVFEKAIEDAAKR</sequence>
<evidence type="ECO:0000313" key="10">
    <source>
        <dbReference type="Proteomes" id="UP000588586"/>
    </source>
</evidence>
<feature type="region of interest" description="Disordered" evidence="6">
    <location>
        <begin position="38"/>
        <end position="62"/>
    </location>
</feature>
<feature type="compositionally biased region" description="Low complexity" evidence="6">
    <location>
        <begin position="38"/>
        <end position="57"/>
    </location>
</feature>
<name>A0A849HB99_9MICO</name>
<proteinExistence type="inferred from homology"/>
<comment type="caution">
    <text evidence="9">The sequence shown here is derived from an EMBL/GenBank/DDBJ whole genome shotgun (WGS) entry which is preliminary data.</text>
</comment>
<dbReference type="GO" id="GO:0016491">
    <property type="term" value="F:oxidoreductase activity"/>
    <property type="evidence" value="ECO:0007669"/>
    <property type="project" value="UniProtKB-KW"/>
</dbReference>
<dbReference type="InterPro" id="IPR013766">
    <property type="entry name" value="Thioredoxin_domain"/>
</dbReference>
<keyword evidence="4" id="KW-1015">Disulfide bond</keyword>
<keyword evidence="7" id="KW-1133">Transmembrane helix</keyword>
<dbReference type="PANTHER" id="PTHR13887">
    <property type="entry name" value="GLUTATHIONE S-TRANSFERASE KAPPA"/>
    <property type="match status" value="1"/>
</dbReference>
<evidence type="ECO:0000256" key="7">
    <source>
        <dbReference type="SAM" id="Phobius"/>
    </source>
</evidence>
<keyword evidence="7" id="KW-0812">Transmembrane</keyword>
<dbReference type="PROSITE" id="PS51352">
    <property type="entry name" value="THIOREDOXIN_2"/>
    <property type="match status" value="1"/>
</dbReference>
<evidence type="ECO:0000313" key="9">
    <source>
        <dbReference type="EMBL" id="NNM47006.1"/>
    </source>
</evidence>
<dbReference type="InterPro" id="IPR012336">
    <property type="entry name" value="Thioredoxin-like_fold"/>
</dbReference>
<evidence type="ECO:0000256" key="6">
    <source>
        <dbReference type="SAM" id="MobiDB-lite"/>
    </source>
</evidence>
<dbReference type="EMBL" id="JABEPQ010000002">
    <property type="protein sequence ID" value="NNM47006.1"/>
    <property type="molecule type" value="Genomic_DNA"/>
</dbReference>
<keyword evidence="2" id="KW-0732">Signal</keyword>
<reference evidence="9 10" key="1">
    <citation type="submission" date="2020-04" db="EMBL/GenBank/DDBJ databases">
        <title>Knoellia sp. isolate from air conditioner.</title>
        <authorList>
            <person name="Chea S."/>
            <person name="Kim D.-U."/>
        </authorList>
    </citation>
    <scope>NUCLEOTIDE SEQUENCE [LARGE SCALE GENOMIC DNA]</scope>
    <source>
        <strain evidence="9 10">DB2414S</strain>
    </source>
</reference>
<protein>
    <submittedName>
        <fullName evidence="9">Thioredoxin domain-containing protein</fullName>
    </submittedName>
</protein>
<dbReference type="InterPro" id="IPR036249">
    <property type="entry name" value="Thioredoxin-like_sf"/>
</dbReference>
<dbReference type="Proteomes" id="UP000588586">
    <property type="component" value="Unassembled WGS sequence"/>
</dbReference>
<keyword evidence="10" id="KW-1185">Reference proteome</keyword>
<feature type="domain" description="Thioredoxin" evidence="8">
    <location>
        <begin position="32"/>
        <end position="241"/>
    </location>
</feature>
<keyword evidence="3" id="KW-0560">Oxidoreductase</keyword>